<keyword evidence="1" id="KW-0238">DNA-binding</keyword>
<dbReference type="PANTHER" id="PTHR46797:SF1">
    <property type="entry name" value="METHYLPHOSPHONATE SYNTHASE"/>
    <property type="match status" value="1"/>
</dbReference>
<dbReference type="InterPro" id="IPR010982">
    <property type="entry name" value="Lambda_DNA-bd_dom_sf"/>
</dbReference>
<evidence type="ECO:0000313" key="3">
    <source>
        <dbReference type="EMBL" id="OWZ83364.1"/>
    </source>
</evidence>
<dbReference type="Gene3D" id="1.10.260.40">
    <property type="entry name" value="lambda repressor-like DNA-binding domains"/>
    <property type="match status" value="1"/>
</dbReference>
<proteinExistence type="predicted"/>
<comment type="caution">
    <text evidence="3">The sequence shown here is derived from an EMBL/GenBank/DDBJ whole genome shotgun (WGS) entry which is preliminary data.</text>
</comment>
<dbReference type="InterPro" id="IPR050807">
    <property type="entry name" value="TransReg_Diox_bact_type"/>
</dbReference>
<dbReference type="Proteomes" id="UP000214588">
    <property type="component" value="Unassembled WGS sequence"/>
</dbReference>
<gene>
    <name evidence="3" type="ORF">CDO51_09090</name>
</gene>
<dbReference type="EMBL" id="NIQC01000020">
    <property type="protein sequence ID" value="OWZ83364.1"/>
    <property type="molecule type" value="Genomic_DNA"/>
</dbReference>
<name>A0A226BYF0_9FIRM</name>
<evidence type="ECO:0000313" key="4">
    <source>
        <dbReference type="Proteomes" id="UP000214588"/>
    </source>
</evidence>
<sequence>MTNIGYTKRKGVNSMLSLELAGKRFQELRSKSGLTQSQIAKYLEVDQSYISKCEKGERQFTLDILERAADLFGCTVTYFTEEDIQHEPLALAFRAEEVEADDLQAIAAIRKIALNLRYMEDCVAEAKK</sequence>
<dbReference type="RefSeq" id="WP_089023962.1">
    <property type="nucleotide sequence ID" value="NZ_NIQC01000020.1"/>
</dbReference>
<reference evidence="3 4" key="1">
    <citation type="submission" date="2017-06" db="EMBL/GenBank/DDBJ databases">
        <title>Draft Genome Sequence of Natranaerobius trueperi halophilic, alkalithermophilic bacteria from soda lakes.</title>
        <authorList>
            <person name="Zhao B."/>
        </authorList>
    </citation>
    <scope>NUCLEOTIDE SEQUENCE [LARGE SCALE GENOMIC DNA]</scope>
    <source>
        <strain evidence="3 4">DSM 18760</strain>
    </source>
</reference>
<dbReference type="PROSITE" id="PS50943">
    <property type="entry name" value="HTH_CROC1"/>
    <property type="match status" value="1"/>
</dbReference>
<dbReference type="InterPro" id="IPR001387">
    <property type="entry name" value="Cro/C1-type_HTH"/>
</dbReference>
<dbReference type="SMART" id="SM00530">
    <property type="entry name" value="HTH_XRE"/>
    <property type="match status" value="1"/>
</dbReference>
<dbReference type="GO" id="GO:0003700">
    <property type="term" value="F:DNA-binding transcription factor activity"/>
    <property type="evidence" value="ECO:0007669"/>
    <property type="project" value="TreeGrafter"/>
</dbReference>
<accession>A0A226BYF0</accession>
<keyword evidence="4" id="KW-1185">Reference proteome</keyword>
<dbReference type="CDD" id="cd00093">
    <property type="entry name" value="HTH_XRE"/>
    <property type="match status" value="1"/>
</dbReference>
<dbReference type="AlphaFoldDB" id="A0A226BYF0"/>
<evidence type="ECO:0000259" key="2">
    <source>
        <dbReference type="PROSITE" id="PS50943"/>
    </source>
</evidence>
<dbReference type="GO" id="GO:0005829">
    <property type="term" value="C:cytosol"/>
    <property type="evidence" value="ECO:0007669"/>
    <property type="project" value="TreeGrafter"/>
</dbReference>
<feature type="domain" description="HTH cro/C1-type" evidence="2">
    <location>
        <begin position="25"/>
        <end position="79"/>
    </location>
</feature>
<organism evidence="3 4">
    <name type="scientific">Natranaerobius trueperi</name>
    <dbReference type="NCBI Taxonomy" id="759412"/>
    <lineage>
        <taxon>Bacteria</taxon>
        <taxon>Bacillati</taxon>
        <taxon>Bacillota</taxon>
        <taxon>Clostridia</taxon>
        <taxon>Natranaerobiales</taxon>
        <taxon>Natranaerobiaceae</taxon>
        <taxon>Natranaerobius</taxon>
    </lineage>
</organism>
<dbReference type="GO" id="GO:0003677">
    <property type="term" value="F:DNA binding"/>
    <property type="evidence" value="ECO:0007669"/>
    <property type="project" value="UniProtKB-KW"/>
</dbReference>
<evidence type="ECO:0000256" key="1">
    <source>
        <dbReference type="ARBA" id="ARBA00023125"/>
    </source>
</evidence>
<dbReference type="Pfam" id="PF01381">
    <property type="entry name" value="HTH_3"/>
    <property type="match status" value="1"/>
</dbReference>
<dbReference type="OrthoDB" id="5756833at2"/>
<dbReference type="PANTHER" id="PTHR46797">
    <property type="entry name" value="HTH-TYPE TRANSCRIPTIONAL REGULATOR"/>
    <property type="match status" value="1"/>
</dbReference>
<protein>
    <submittedName>
        <fullName evidence="3">Transcriptional regulator</fullName>
    </submittedName>
</protein>
<dbReference type="SUPFAM" id="SSF47413">
    <property type="entry name" value="lambda repressor-like DNA-binding domains"/>
    <property type="match status" value="1"/>
</dbReference>